<evidence type="ECO:0000256" key="5">
    <source>
        <dbReference type="ARBA" id="ARBA00023274"/>
    </source>
</evidence>
<dbReference type="RefSeq" id="WP_048101694.1">
    <property type="nucleotide sequence ID" value="NZ_LKBH01000022.1"/>
</dbReference>
<dbReference type="NCBIfam" id="NF003140">
    <property type="entry name" value="PRK04053.1"/>
    <property type="match status" value="1"/>
</dbReference>
<reference evidence="10 11" key="1">
    <citation type="submission" date="2015-09" db="EMBL/GenBank/DDBJ databases">
        <title>Heavy metals and arsenic resistance mechanisms in polyextremophilic archaea of the family Ferroplasmaceae.</title>
        <authorList>
            <person name="Bulaev A.G."/>
            <person name="Kanygina A.V."/>
        </authorList>
    </citation>
    <scope>NUCLEOTIDE SEQUENCE [LARGE SCALE GENOMIC DNA]</scope>
    <source>
        <strain evidence="10 11">BH2</strain>
    </source>
</reference>
<dbReference type="Gene3D" id="1.10.8.50">
    <property type="match status" value="1"/>
</dbReference>
<dbReference type="FunCoup" id="A0A0Q0RLQ8">
    <property type="interactions" value="203"/>
</dbReference>
<dbReference type="PIRSF" id="PIRSF002134">
    <property type="entry name" value="Ribosomal_S13"/>
    <property type="match status" value="1"/>
</dbReference>
<comment type="subunit">
    <text evidence="6 7">Part of the 30S ribosomal subunit. Forms a loose heterodimer with protein S19. Forms two bridges to the 50S subunit in the 70S ribosome.</text>
</comment>
<keyword evidence="5 7" id="KW-0687">Ribonucleoprotein</keyword>
<dbReference type="GO" id="GO:0003735">
    <property type="term" value="F:structural constituent of ribosome"/>
    <property type="evidence" value="ECO:0007669"/>
    <property type="project" value="InterPro"/>
</dbReference>
<dbReference type="PROSITE" id="PS00646">
    <property type="entry name" value="RIBOSOMAL_S13_1"/>
    <property type="match status" value="1"/>
</dbReference>
<dbReference type="InParanoid" id="A0A0Q0RLQ8"/>
<organism evidence="10 11">
    <name type="scientific">Acidiplasma cupricumulans</name>
    <dbReference type="NCBI Taxonomy" id="312540"/>
    <lineage>
        <taxon>Archaea</taxon>
        <taxon>Methanobacteriati</taxon>
        <taxon>Thermoplasmatota</taxon>
        <taxon>Thermoplasmata</taxon>
        <taxon>Thermoplasmatales</taxon>
        <taxon>Ferroplasmaceae</taxon>
        <taxon>Acidiplasma</taxon>
    </lineage>
</organism>
<dbReference type="GeneID" id="84222309"/>
<comment type="similarity">
    <text evidence="1 7 8">Belongs to the universal ribosomal protein uS13 family.</text>
</comment>
<dbReference type="InterPro" id="IPR018269">
    <property type="entry name" value="Ribosomal_uS13_CS"/>
</dbReference>
<accession>A0A0Q0RLQ8</accession>
<name>A0A0Q0RLQ8_9ARCH</name>
<keyword evidence="3 7" id="KW-0694">RNA-binding</keyword>
<feature type="compositionally biased region" description="Basic residues" evidence="9">
    <location>
        <begin position="131"/>
        <end position="141"/>
    </location>
</feature>
<dbReference type="FunFam" id="1.10.8.50:FF:000001">
    <property type="entry name" value="30S ribosomal protein S13"/>
    <property type="match status" value="1"/>
</dbReference>
<evidence type="ECO:0000313" key="11">
    <source>
        <dbReference type="Proteomes" id="UP000050301"/>
    </source>
</evidence>
<evidence type="ECO:0000256" key="3">
    <source>
        <dbReference type="ARBA" id="ARBA00022884"/>
    </source>
</evidence>
<dbReference type="InterPro" id="IPR010979">
    <property type="entry name" value="Ribosomal_uS13-like_H2TH"/>
</dbReference>
<dbReference type="GO" id="GO:0005829">
    <property type="term" value="C:cytosol"/>
    <property type="evidence" value="ECO:0007669"/>
    <property type="project" value="TreeGrafter"/>
</dbReference>
<dbReference type="EMBL" id="LKBH01000022">
    <property type="protein sequence ID" value="KQB36562.1"/>
    <property type="molecule type" value="Genomic_DNA"/>
</dbReference>
<proteinExistence type="inferred from homology"/>
<keyword evidence="4 7" id="KW-0689">Ribosomal protein</keyword>
<dbReference type="Gene3D" id="4.10.910.10">
    <property type="entry name" value="30s ribosomal protein s13, domain 2"/>
    <property type="match status" value="1"/>
</dbReference>
<dbReference type="AlphaFoldDB" id="A0A0Q0RLQ8"/>
<evidence type="ECO:0000256" key="2">
    <source>
        <dbReference type="ARBA" id="ARBA00022730"/>
    </source>
</evidence>
<dbReference type="FunFam" id="4.10.910.10:FF:000002">
    <property type="entry name" value="40S ribosomal protein S18"/>
    <property type="match status" value="1"/>
</dbReference>
<dbReference type="PANTHER" id="PTHR10871">
    <property type="entry name" value="30S RIBOSOMAL PROTEIN S13/40S RIBOSOMAL PROTEIN S18"/>
    <property type="match status" value="1"/>
</dbReference>
<evidence type="ECO:0000256" key="4">
    <source>
        <dbReference type="ARBA" id="ARBA00022980"/>
    </source>
</evidence>
<dbReference type="GO" id="GO:0006412">
    <property type="term" value="P:translation"/>
    <property type="evidence" value="ECO:0007669"/>
    <property type="project" value="UniProtKB-UniRule"/>
</dbReference>
<comment type="caution">
    <text evidence="10">The sequence shown here is derived from an EMBL/GenBank/DDBJ whole genome shotgun (WGS) entry which is preliminary data.</text>
</comment>
<dbReference type="Proteomes" id="UP000050301">
    <property type="component" value="Unassembled WGS sequence"/>
</dbReference>
<dbReference type="PROSITE" id="PS50159">
    <property type="entry name" value="RIBOSOMAL_S13_2"/>
    <property type="match status" value="1"/>
</dbReference>
<evidence type="ECO:0000313" key="10">
    <source>
        <dbReference type="EMBL" id="KQB36562.1"/>
    </source>
</evidence>
<dbReference type="NCBIfam" id="TIGR03629">
    <property type="entry name" value="uS13_arch"/>
    <property type="match status" value="1"/>
</dbReference>
<dbReference type="GO" id="GO:0019843">
    <property type="term" value="F:rRNA binding"/>
    <property type="evidence" value="ECO:0007669"/>
    <property type="project" value="UniProtKB-UniRule"/>
</dbReference>
<dbReference type="HAMAP" id="MF_01315">
    <property type="entry name" value="Ribosomal_uS13"/>
    <property type="match status" value="1"/>
</dbReference>
<sequence length="159" mass="18454">MAEDNNNENFQYIVRIANRDIKGERKFELALADIKGIGYRQAKIIAAKFNIDPSVRIGDLSEDKILEIRKYVENKEYADMPVWLLNHRKDITTGKDFNLLSNDLDLQVNDDINLMKKMRSYRGIRHEQGHKVRGQRTRSNGRKGLSIGVVRKKEEPGKK</sequence>
<dbReference type="PANTHER" id="PTHR10871:SF3">
    <property type="entry name" value="SMALL RIBOSOMAL SUBUNIT PROTEIN US13"/>
    <property type="match status" value="1"/>
</dbReference>
<protein>
    <recommendedName>
        <fullName evidence="7">Small ribosomal subunit protein uS13</fullName>
    </recommendedName>
</protein>
<keyword evidence="2 7" id="KW-0699">rRNA-binding</keyword>
<dbReference type="InterPro" id="IPR027437">
    <property type="entry name" value="Rbsml_uS13_C"/>
</dbReference>
<dbReference type="GO" id="GO:0015935">
    <property type="term" value="C:small ribosomal subunit"/>
    <property type="evidence" value="ECO:0007669"/>
    <property type="project" value="TreeGrafter"/>
</dbReference>
<evidence type="ECO:0000256" key="1">
    <source>
        <dbReference type="ARBA" id="ARBA00008080"/>
    </source>
</evidence>
<evidence type="ECO:0000256" key="9">
    <source>
        <dbReference type="SAM" id="MobiDB-lite"/>
    </source>
</evidence>
<keyword evidence="11" id="KW-1185">Reference proteome</keyword>
<evidence type="ECO:0000256" key="6">
    <source>
        <dbReference type="ARBA" id="ARBA00063089"/>
    </source>
</evidence>
<gene>
    <name evidence="7" type="primary">rps13</name>
    <name evidence="10" type="ORF">AOG55_03745</name>
</gene>
<feature type="region of interest" description="Disordered" evidence="9">
    <location>
        <begin position="123"/>
        <end position="159"/>
    </location>
</feature>
<comment type="function">
    <text evidence="7">Located at the top of the head of the 30S subunit, it contacts several helices of the 16S rRNA. In the 70S ribosome it contacts the 23S rRNA (bridge B1a) and protein L5 of the 50S subunit (bridge B1b), connecting the 2 subunits; these bridges are implicated in subunit movement.</text>
</comment>
<evidence type="ECO:0000256" key="8">
    <source>
        <dbReference type="RuleBase" id="RU003830"/>
    </source>
</evidence>
<dbReference type="Pfam" id="PF00416">
    <property type="entry name" value="Ribosomal_S13"/>
    <property type="match status" value="1"/>
</dbReference>
<evidence type="ECO:0000256" key="7">
    <source>
        <dbReference type="HAMAP-Rule" id="MF_01315"/>
    </source>
</evidence>
<dbReference type="InterPro" id="IPR001892">
    <property type="entry name" value="Ribosomal_uS13"/>
</dbReference>
<dbReference type="InterPro" id="IPR019977">
    <property type="entry name" value="Ribosomal_uS13_archaeal"/>
</dbReference>
<dbReference type="SUPFAM" id="SSF46946">
    <property type="entry name" value="S13-like H2TH domain"/>
    <property type="match status" value="1"/>
</dbReference>